<dbReference type="OrthoDB" id="8757095at2"/>
<name>A0A5R8Q933_9FIRM</name>
<dbReference type="InParanoid" id="A0A5R8Q933"/>
<feature type="transmembrane region" description="Helical" evidence="1">
    <location>
        <begin position="157"/>
        <end position="187"/>
    </location>
</feature>
<evidence type="ECO:0000313" key="2">
    <source>
        <dbReference type="EMBL" id="TLG71809.1"/>
    </source>
</evidence>
<organism evidence="2 3">
    <name type="scientific">Culicoidibacter larvae</name>
    <dbReference type="NCBI Taxonomy" id="2579976"/>
    <lineage>
        <taxon>Bacteria</taxon>
        <taxon>Bacillati</taxon>
        <taxon>Bacillota</taxon>
        <taxon>Culicoidibacteria</taxon>
        <taxon>Culicoidibacterales</taxon>
        <taxon>Culicoidibacteraceae</taxon>
        <taxon>Culicoidibacter</taxon>
    </lineage>
</organism>
<protein>
    <submittedName>
        <fullName evidence="2">DUF2812 domain-containing protein</fullName>
    </submittedName>
</protein>
<dbReference type="InterPro" id="IPR021359">
    <property type="entry name" value="DUF2812"/>
</dbReference>
<dbReference type="AlphaFoldDB" id="A0A5R8Q933"/>
<comment type="caution">
    <text evidence="2">The sequence shown here is derived from an EMBL/GenBank/DDBJ whole genome shotgun (WGS) entry which is preliminary data.</text>
</comment>
<dbReference type="Pfam" id="PF11193">
    <property type="entry name" value="DUF2812"/>
    <property type="match status" value="1"/>
</dbReference>
<feature type="transmembrane region" description="Helical" evidence="1">
    <location>
        <begin position="117"/>
        <end position="137"/>
    </location>
</feature>
<keyword evidence="1" id="KW-0812">Transmembrane</keyword>
<keyword evidence="1" id="KW-0472">Membrane</keyword>
<sequence>MKKFRIFVDMKKEEQYLNQMAAQGWGMVKYNMFSVYTFEKITPETRNYRIDYHEFNKRADYYAYLTLFEDSGWKHAGGSRYSGMQFFLPANEQNQELDIFSDAESSKERYKRLYEQASLWGLLMIIYFVLFQTGVLGSINSWYLTPDLWSSYSGMQLVGIVIIQTFFAALRVLPFVVFFGCAIYNLVVAHKVKKLMNE</sequence>
<proteinExistence type="predicted"/>
<keyword evidence="3" id="KW-1185">Reference proteome</keyword>
<accession>A0A5R8Q933</accession>
<gene>
    <name evidence="2" type="ORF">FEZ08_10400</name>
</gene>
<dbReference type="EMBL" id="VBWP01000010">
    <property type="protein sequence ID" value="TLG71809.1"/>
    <property type="molecule type" value="Genomic_DNA"/>
</dbReference>
<reference evidence="2 3" key="1">
    <citation type="submission" date="2019-05" db="EMBL/GenBank/DDBJ databases">
        <title>Culicoidintestinum kansasii gen. nov., sp. nov. from the gastrointestinal tract of the biting midge, Culicoides sonorensis.</title>
        <authorList>
            <person name="Neupane S."/>
            <person name="Ghosh A."/>
            <person name="Gunther S."/>
            <person name="Martin K."/>
            <person name="Zurek L."/>
        </authorList>
    </citation>
    <scope>NUCLEOTIDE SEQUENCE [LARGE SCALE GENOMIC DNA]</scope>
    <source>
        <strain evidence="2 3">CS-1</strain>
    </source>
</reference>
<keyword evidence="1" id="KW-1133">Transmembrane helix</keyword>
<dbReference type="RefSeq" id="WP_138192105.1">
    <property type="nucleotide sequence ID" value="NZ_VBWP01000010.1"/>
</dbReference>
<dbReference type="Proteomes" id="UP000306912">
    <property type="component" value="Unassembled WGS sequence"/>
</dbReference>
<evidence type="ECO:0000256" key="1">
    <source>
        <dbReference type="SAM" id="Phobius"/>
    </source>
</evidence>
<evidence type="ECO:0000313" key="3">
    <source>
        <dbReference type="Proteomes" id="UP000306912"/>
    </source>
</evidence>